<sequence>RRLPFLTIARLLRLLAVRPIAARKLLSRVVPDFPIAAFLNCRVVHGFRSLVVPQSKFVVSHWCRLAILDAVRGP</sequence>
<reference evidence="2" key="1">
    <citation type="submission" date="2022-11" db="UniProtKB">
        <authorList>
            <consortium name="WormBaseParasite"/>
        </authorList>
    </citation>
    <scope>IDENTIFICATION</scope>
</reference>
<proteinExistence type="predicted"/>
<name>A0AC34QWK4_9BILA</name>
<protein>
    <submittedName>
        <fullName evidence="2">Secreted protein</fullName>
    </submittedName>
</protein>
<organism evidence="1 2">
    <name type="scientific">Panagrolaimus sp. JU765</name>
    <dbReference type="NCBI Taxonomy" id="591449"/>
    <lineage>
        <taxon>Eukaryota</taxon>
        <taxon>Metazoa</taxon>
        <taxon>Ecdysozoa</taxon>
        <taxon>Nematoda</taxon>
        <taxon>Chromadorea</taxon>
        <taxon>Rhabditida</taxon>
        <taxon>Tylenchina</taxon>
        <taxon>Panagrolaimomorpha</taxon>
        <taxon>Panagrolaimoidea</taxon>
        <taxon>Panagrolaimidae</taxon>
        <taxon>Panagrolaimus</taxon>
    </lineage>
</organism>
<dbReference type="Proteomes" id="UP000887576">
    <property type="component" value="Unplaced"/>
</dbReference>
<dbReference type="WBParaSite" id="JU765_v2.g20022.t1">
    <property type="protein sequence ID" value="JU765_v2.g20022.t1"/>
    <property type="gene ID" value="JU765_v2.g20022"/>
</dbReference>
<evidence type="ECO:0000313" key="1">
    <source>
        <dbReference type="Proteomes" id="UP000887576"/>
    </source>
</evidence>
<accession>A0AC34QWK4</accession>
<evidence type="ECO:0000313" key="2">
    <source>
        <dbReference type="WBParaSite" id="JU765_v2.g20022.t1"/>
    </source>
</evidence>